<keyword evidence="3" id="KW-0614">Plasmid</keyword>
<feature type="domain" description="Tc1-like transposase DDE" evidence="1">
    <location>
        <begin position="200"/>
        <end position="327"/>
    </location>
</feature>
<dbReference type="SUPFAM" id="SSF46689">
    <property type="entry name" value="Homeodomain-like"/>
    <property type="match status" value="1"/>
</dbReference>
<dbReference type="KEGG" id="lck:HN018_26550"/>
<dbReference type="NCBIfam" id="NF033545">
    <property type="entry name" value="transpos_IS630"/>
    <property type="match status" value="1"/>
</dbReference>
<evidence type="ECO:0000259" key="1">
    <source>
        <dbReference type="Pfam" id="PF13358"/>
    </source>
</evidence>
<dbReference type="Proteomes" id="UP000500767">
    <property type="component" value="Plasmid unnamed4"/>
</dbReference>
<dbReference type="InterPro" id="IPR009057">
    <property type="entry name" value="Homeodomain-like_sf"/>
</dbReference>
<evidence type="ECO:0000313" key="3">
    <source>
        <dbReference type="EMBL" id="QKE93698.1"/>
    </source>
</evidence>
<gene>
    <name evidence="3" type="ORF">HN018_26550</name>
</gene>
<accession>A0A6M8HZD0</accession>
<name>A0A6M8HZD0_9PROT</name>
<dbReference type="InterPro" id="IPR038717">
    <property type="entry name" value="Tc1-like_DDE_dom"/>
</dbReference>
<organism evidence="3 4">
    <name type="scientific">Lichenicola cladoniae</name>
    <dbReference type="NCBI Taxonomy" id="1484109"/>
    <lineage>
        <taxon>Bacteria</taxon>
        <taxon>Pseudomonadati</taxon>
        <taxon>Pseudomonadota</taxon>
        <taxon>Alphaproteobacteria</taxon>
        <taxon>Acetobacterales</taxon>
        <taxon>Acetobacteraceae</taxon>
        <taxon>Lichenicola</taxon>
    </lineage>
</organism>
<proteinExistence type="predicted"/>
<reference evidence="3 4" key="1">
    <citation type="journal article" date="2014" name="World J. Microbiol. Biotechnol.">
        <title>Biodiversity and physiological characteristics of Antarctic and Arctic lichens-associated bacteria.</title>
        <authorList>
            <person name="Lee Y.M."/>
            <person name="Kim E.H."/>
            <person name="Lee H.K."/>
            <person name="Hong S.G."/>
        </authorList>
    </citation>
    <scope>NUCLEOTIDE SEQUENCE [LARGE SCALE GENOMIC DNA]</scope>
    <source>
        <strain evidence="3 4">PAMC 26569</strain>
        <plasmid evidence="3">unnamed4</plasmid>
    </source>
</reference>
<dbReference type="RefSeq" id="WP_171837774.1">
    <property type="nucleotide sequence ID" value="NZ_CP053711.1"/>
</dbReference>
<dbReference type="InterPro" id="IPR036397">
    <property type="entry name" value="RNaseH_sf"/>
</dbReference>
<evidence type="ECO:0000313" key="4">
    <source>
        <dbReference type="Proteomes" id="UP000500767"/>
    </source>
</evidence>
<dbReference type="Pfam" id="PF13358">
    <property type="entry name" value="DDE_3"/>
    <property type="match status" value="1"/>
</dbReference>
<dbReference type="EMBL" id="CP053711">
    <property type="protein sequence ID" value="QKE93698.1"/>
    <property type="molecule type" value="Genomic_DNA"/>
</dbReference>
<sequence>MPIPLRSDFTAAHVRAAARKTKDGPQARRLLAVATIYDGGTRGEAAKVGGVTLQIVREWVLKFNADGPTGLIDRKAPGQPSRLDAEHRAALVGQIESGPIPAIHGVVRWRVIDLCQWLFEEYRVPIAKQTLSRELRKMGYRKLSARPRHHAQAEGAIEAFKKVSAPVWNQVAHEKGVARSDIELWFADGRAQVTLDRIGQKNKITRRWARRGTRPVAPQDQRTASTYIFGAICPQEGKAAGLILPWCNTDAMTLHLAEIAIAVAPGAHAVLLVDQAGWHLSPKLIIPPNITLVPLPPKCPELNPTENIWQFTRDNWLSNRIFRSGEDVVAHCVDAWNKLVDQPWRIMSIGLRDWAKGL</sequence>
<protein>
    <submittedName>
        <fullName evidence="3">IS630 family transposase</fullName>
    </submittedName>
</protein>
<dbReference type="InterPro" id="IPR025959">
    <property type="entry name" value="Winged_HTH_dom"/>
</dbReference>
<keyword evidence="4" id="KW-1185">Reference proteome</keyword>
<evidence type="ECO:0000259" key="2">
    <source>
        <dbReference type="Pfam" id="PF13592"/>
    </source>
</evidence>
<dbReference type="Pfam" id="PF13592">
    <property type="entry name" value="HTH_33"/>
    <property type="match status" value="1"/>
</dbReference>
<dbReference type="InterPro" id="IPR047655">
    <property type="entry name" value="Transpos_IS630-like"/>
</dbReference>
<dbReference type="AlphaFoldDB" id="A0A6M8HZD0"/>
<dbReference type="GO" id="GO:0003676">
    <property type="term" value="F:nucleic acid binding"/>
    <property type="evidence" value="ECO:0007669"/>
    <property type="project" value="InterPro"/>
</dbReference>
<dbReference type="Gene3D" id="3.30.420.10">
    <property type="entry name" value="Ribonuclease H-like superfamily/Ribonuclease H"/>
    <property type="match status" value="1"/>
</dbReference>
<geneLocation type="plasmid" evidence="3 4">
    <name>unnamed4</name>
</geneLocation>
<dbReference type="Pfam" id="PF13551">
    <property type="entry name" value="HTH_29"/>
    <property type="match status" value="1"/>
</dbReference>
<feature type="domain" description="Winged helix-turn helix" evidence="2">
    <location>
        <begin position="106"/>
        <end position="162"/>
    </location>
</feature>